<comment type="caution">
    <text evidence="1">The sequence shown here is derived from an EMBL/GenBank/DDBJ whole genome shotgun (WGS) entry which is preliminary data.</text>
</comment>
<sequence>MKRSKLLESAVLVAQLDPSERSGSIRSYIGQAELSNQLIPHEGLDLSGVCSTPRFSGQRSLSCPCLFVL</sequence>
<protein>
    <submittedName>
        <fullName evidence="1">Uncharacterized protein</fullName>
    </submittedName>
</protein>
<keyword evidence="2" id="KW-1185">Reference proteome</keyword>
<dbReference type="AlphaFoldDB" id="A0AAW1PVY9"/>
<name>A0AAW1PVY9_9CHLO</name>
<dbReference type="EMBL" id="JALJOQ010000002">
    <property type="protein sequence ID" value="KAK9813930.1"/>
    <property type="molecule type" value="Genomic_DNA"/>
</dbReference>
<proteinExistence type="predicted"/>
<accession>A0AAW1PVY9</accession>
<evidence type="ECO:0000313" key="2">
    <source>
        <dbReference type="Proteomes" id="UP001465755"/>
    </source>
</evidence>
<evidence type="ECO:0000313" key="1">
    <source>
        <dbReference type="EMBL" id="KAK9813930.1"/>
    </source>
</evidence>
<gene>
    <name evidence="1" type="ORF">WJX73_005389</name>
</gene>
<reference evidence="1 2" key="1">
    <citation type="journal article" date="2024" name="Nat. Commun.">
        <title>Phylogenomics reveals the evolutionary origins of lichenization in chlorophyte algae.</title>
        <authorList>
            <person name="Puginier C."/>
            <person name="Libourel C."/>
            <person name="Otte J."/>
            <person name="Skaloud P."/>
            <person name="Haon M."/>
            <person name="Grisel S."/>
            <person name="Petersen M."/>
            <person name="Berrin J.G."/>
            <person name="Delaux P.M."/>
            <person name="Dal Grande F."/>
            <person name="Keller J."/>
        </authorList>
    </citation>
    <scope>NUCLEOTIDE SEQUENCE [LARGE SCALE GENOMIC DNA]</scope>
    <source>
        <strain evidence="1 2">SAG 2036</strain>
    </source>
</reference>
<organism evidence="1 2">
    <name type="scientific">Symbiochloris irregularis</name>
    <dbReference type="NCBI Taxonomy" id="706552"/>
    <lineage>
        <taxon>Eukaryota</taxon>
        <taxon>Viridiplantae</taxon>
        <taxon>Chlorophyta</taxon>
        <taxon>core chlorophytes</taxon>
        <taxon>Trebouxiophyceae</taxon>
        <taxon>Trebouxiales</taxon>
        <taxon>Trebouxiaceae</taxon>
        <taxon>Symbiochloris</taxon>
    </lineage>
</organism>
<dbReference type="Proteomes" id="UP001465755">
    <property type="component" value="Unassembled WGS sequence"/>
</dbReference>